<feature type="transmembrane region" description="Helical" evidence="6">
    <location>
        <begin position="260"/>
        <end position="280"/>
    </location>
</feature>
<keyword evidence="8" id="KW-1185">Reference proteome</keyword>
<dbReference type="InterPro" id="IPR002781">
    <property type="entry name" value="TM_pro_TauE-like"/>
</dbReference>
<organism evidence="7 8">
    <name type="scientific">Halobacillus trueperi</name>
    <dbReference type="NCBI Taxonomy" id="156205"/>
    <lineage>
        <taxon>Bacteria</taxon>
        <taxon>Bacillati</taxon>
        <taxon>Bacillota</taxon>
        <taxon>Bacilli</taxon>
        <taxon>Bacillales</taxon>
        <taxon>Bacillaceae</taxon>
        <taxon>Halobacillus</taxon>
    </lineage>
</organism>
<dbReference type="Pfam" id="PF01925">
    <property type="entry name" value="TauE"/>
    <property type="match status" value="1"/>
</dbReference>
<name>A0A3E0J0J6_9BACI</name>
<accession>A0A3E0J0J6</accession>
<reference evidence="7 8" key="1">
    <citation type="submission" date="2018-08" db="EMBL/GenBank/DDBJ databases">
        <title>Genome sequence of Halobacillus trueperi KCTC 3686.</title>
        <authorList>
            <person name="Cho K.H."/>
            <person name="Kwak M.-J."/>
            <person name="Kim B.-Y."/>
            <person name="Chun J."/>
        </authorList>
    </citation>
    <scope>NUCLEOTIDE SEQUENCE [LARGE SCALE GENOMIC DNA]</scope>
    <source>
        <strain evidence="7 8">KCTC 3686</strain>
    </source>
</reference>
<comment type="caution">
    <text evidence="7">The sequence shown here is derived from an EMBL/GenBank/DDBJ whole genome shotgun (WGS) entry which is preliminary data.</text>
</comment>
<feature type="transmembrane region" description="Helical" evidence="6">
    <location>
        <begin position="38"/>
        <end position="60"/>
    </location>
</feature>
<evidence type="ECO:0000256" key="6">
    <source>
        <dbReference type="RuleBase" id="RU363041"/>
    </source>
</evidence>
<dbReference type="Proteomes" id="UP000256305">
    <property type="component" value="Unassembled WGS sequence"/>
</dbReference>
<feature type="transmembrane region" description="Helical" evidence="6">
    <location>
        <begin position="233"/>
        <end position="254"/>
    </location>
</feature>
<comment type="subcellular location">
    <subcellularLocation>
        <location evidence="6">Cell membrane</location>
        <topology evidence="6">Multi-pass membrane protein</topology>
    </subcellularLocation>
    <subcellularLocation>
        <location evidence="1">Membrane</location>
        <topology evidence="1">Multi-pass membrane protein</topology>
    </subcellularLocation>
</comment>
<evidence type="ECO:0000313" key="7">
    <source>
        <dbReference type="EMBL" id="REJ06370.1"/>
    </source>
</evidence>
<evidence type="ECO:0000256" key="1">
    <source>
        <dbReference type="ARBA" id="ARBA00004141"/>
    </source>
</evidence>
<dbReference type="PANTHER" id="PTHR43701:SF12">
    <property type="entry name" value="MEMBRANE TRANSPORTER PROTEIN YTNM-RELATED"/>
    <property type="match status" value="1"/>
</dbReference>
<feature type="transmembrane region" description="Helical" evidence="6">
    <location>
        <begin position="203"/>
        <end position="226"/>
    </location>
</feature>
<dbReference type="AlphaFoldDB" id="A0A3E0J0J6"/>
<dbReference type="GO" id="GO:0005886">
    <property type="term" value="C:plasma membrane"/>
    <property type="evidence" value="ECO:0007669"/>
    <property type="project" value="UniProtKB-SubCell"/>
</dbReference>
<evidence type="ECO:0000256" key="3">
    <source>
        <dbReference type="ARBA" id="ARBA00022692"/>
    </source>
</evidence>
<feature type="transmembrane region" description="Helical" evidence="6">
    <location>
        <begin position="72"/>
        <end position="95"/>
    </location>
</feature>
<evidence type="ECO:0000256" key="5">
    <source>
        <dbReference type="ARBA" id="ARBA00023136"/>
    </source>
</evidence>
<protein>
    <recommendedName>
        <fullName evidence="6">Probable membrane transporter protein</fullName>
    </recommendedName>
</protein>
<keyword evidence="5 6" id="KW-0472">Membrane</keyword>
<evidence type="ECO:0000256" key="2">
    <source>
        <dbReference type="ARBA" id="ARBA00009142"/>
    </source>
</evidence>
<evidence type="ECO:0000313" key="8">
    <source>
        <dbReference type="Proteomes" id="UP000256305"/>
    </source>
</evidence>
<dbReference type="PANTHER" id="PTHR43701">
    <property type="entry name" value="MEMBRANE TRANSPORTER PROTEIN MJ0441-RELATED"/>
    <property type="match status" value="1"/>
</dbReference>
<dbReference type="InterPro" id="IPR051598">
    <property type="entry name" value="TSUP/Inactive_protease-like"/>
</dbReference>
<keyword evidence="3 6" id="KW-0812">Transmembrane</keyword>
<keyword evidence="6" id="KW-1003">Cell membrane</keyword>
<comment type="similarity">
    <text evidence="2 6">Belongs to the 4-toluene sulfonate uptake permease (TSUP) (TC 2.A.102) family.</text>
</comment>
<evidence type="ECO:0000256" key="4">
    <source>
        <dbReference type="ARBA" id="ARBA00022989"/>
    </source>
</evidence>
<feature type="transmembrane region" description="Helical" evidence="6">
    <location>
        <begin position="101"/>
        <end position="121"/>
    </location>
</feature>
<gene>
    <name evidence="7" type="ORF">DYE48_19115</name>
</gene>
<sequence length="293" mass="31166">MQKLTIFALIGFVAQLMDGALGMGFGLSSSTILLSYGLAPAVASASIHMSQIATTAVSGFSHYKFGNVDKRLVMIIAVPGAISAFLGAAFLSYISGEFIRPYISIFLLTLGIYIIFRFLYLSKKTNTKEKKSVNKRFLLPLGIAGGFLDSVGGGGWGPVNTPALLSKSGIAPRKVIGTVDTSEFLVTISATAGFLIFLGHDQFSWLLISSFVIGGVVAAPIAAWLVKTLPSSVLGVLAGGFIILTNSRTLLSSIQVSDSILTFVYTCLLSGYLLIVVFSIRNHLRVKVVRKQA</sequence>
<dbReference type="RefSeq" id="WP_115824960.1">
    <property type="nucleotide sequence ID" value="NZ_QUAE01000027.1"/>
</dbReference>
<dbReference type="EMBL" id="QUAE01000027">
    <property type="protein sequence ID" value="REJ06370.1"/>
    <property type="molecule type" value="Genomic_DNA"/>
</dbReference>
<proteinExistence type="inferred from homology"/>
<keyword evidence="4 6" id="KW-1133">Transmembrane helix</keyword>